<dbReference type="InterPro" id="IPR036396">
    <property type="entry name" value="Cyt_P450_sf"/>
</dbReference>
<feature type="signal peptide" evidence="1">
    <location>
        <begin position="1"/>
        <end position="24"/>
    </location>
</feature>
<dbReference type="InterPro" id="IPR001128">
    <property type="entry name" value="Cyt_P450"/>
</dbReference>
<dbReference type="Proteomes" id="UP001642487">
    <property type="component" value="Chromosome 10"/>
</dbReference>
<sequence>MEFSIFSCILWMILTSIAIHLISSSRKRPNFPPGPRSLPIIGNLLDVGDKPHKFLADVAKAHGPISSLKLGQVSTVVVSSPETIRQVLETHDHVLSCRAIPDATRFSDHEQLGILWVVPASPIGKNIRKFFKSRLFSAKSLEAKESLRGAKIEELLDSIRESAVNGEVVDVGAAAFGLSLNLMSCSIWSMDLADTNSEMVIQFKSTFRGVLEEYGKPNISDFFPVLKKLDIQGVRRRTAVHLRKMFDLIDEMIDRRLKMQESLDFTPKFDMLHHFLNMEEDNDEVLLDRNQIRHSILVSDTAFIFFTKS</sequence>
<proteinExistence type="predicted"/>
<reference evidence="2 3" key="1">
    <citation type="submission" date="2024-03" db="EMBL/GenBank/DDBJ databases">
        <authorList>
            <person name="Gkanogiannis A."/>
            <person name="Becerra Lopez-Lavalle L."/>
        </authorList>
    </citation>
    <scope>NUCLEOTIDE SEQUENCE [LARGE SCALE GENOMIC DNA]</scope>
</reference>
<dbReference type="EMBL" id="OZ021744">
    <property type="protein sequence ID" value="CAK9311027.1"/>
    <property type="molecule type" value="Genomic_DNA"/>
</dbReference>
<dbReference type="PANTHER" id="PTHR24299:SF59">
    <property type="entry name" value="CYTOCHROME P450 SUPERFAMILY PROTEIN"/>
    <property type="match status" value="1"/>
</dbReference>
<keyword evidence="3" id="KW-1185">Reference proteome</keyword>
<evidence type="ECO:0000256" key="1">
    <source>
        <dbReference type="SAM" id="SignalP"/>
    </source>
</evidence>
<keyword evidence="1" id="KW-0732">Signal</keyword>
<accession>A0ABP0XS92</accession>
<evidence type="ECO:0008006" key="4">
    <source>
        <dbReference type="Google" id="ProtNLM"/>
    </source>
</evidence>
<evidence type="ECO:0000313" key="3">
    <source>
        <dbReference type="Proteomes" id="UP001642487"/>
    </source>
</evidence>
<dbReference type="PANTHER" id="PTHR24299">
    <property type="entry name" value="CYTOCHROME P450 FAMILY 1"/>
    <property type="match status" value="1"/>
</dbReference>
<gene>
    <name evidence="2" type="ORF">CITCOLO1_LOCUS2673</name>
</gene>
<dbReference type="Gene3D" id="1.10.630.10">
    <property type="entry name" value="Cytochrome P450"/>
    <property type="match status" value="1"/>
</dbReference>
<dbReference type="Pfam" id="PF00067">
    <property type="entry name" value="p450"/>
    <property type="match status" value="1"/>
</dbReference>
<organism evidence="2 3">
    <name type="scientific">Citrullus colocynthis</name>
    <name type="common">colocynth</name>
    <dbReference type="NCBI Taxonomy" id="252529"/>
    <lineage>
        <taxon>Eukaryota</taxon>
        <taxon>Viridiplantae</taxon>
        <taxon>Streptophyta</taxon>
        <taxon>Embryophyta</taxon>
        <taxon>Tracheophyta</taxon>
        <taxon>Spermatophyta</taxon>
        <taxon>Magnoliopsida</taxon>
        <taxon>eudicotyledons</taxon>
        <taxon>Gunneridae</taxon>
        <taxon>Pentapetalae</taxon>
        <taxon>rosids</taxon>
        <taxon>fabids</taxon>
        <taxon>Cucurbitales</taxon>
        <taxon>Cucurbitaceae</taxon>
        <taxon>Benincaseae</taxon>
        <taxon>Citrullus</taxon>
    </lineage>
</organism>
<protein>
    <recommendedName>
        <fullName evidence="4">Cytochrome P450</fullName>
    </recommendedName>
</protein>
<dbReference type="SUPFAM" id="SSF48264">
    <property type="entry name" value="Cytochrome P450"/>
    <property type="match status" value="1"/>
</dbReference>
<name>A0ABP0XS92_9ROSI</name>
<feature type="chain" id="PRO_5046766639" description="Cytochrome P450" evidence="1">
    <location>
        <begin position="25"/>
        <end position="309"/>
    </location>
</feature>
<evidence type="ECO:0000313" key="2">
    <source>
        <dbReference type="EMBL" id="CAK9311027.1"/>
    </source>
</evidence>